<dbReference type="AlphaFoldDB" id="A0A972GQF4"/>
<feature type="domain" description="Sialidase" evidence="2">
    <location>
        <begin position="38"/>
        <end position="329"/>
    </location>
</feature>
<dbReference type="PANTHER" id="PTHR43752:SF2">
    <property type="entry name" value="BNR_ASP-BOX REPEAT FAMILY PROTEIN"/>
    <property type="match status" value="1"/>
</dbReference>
<sequence>MDRFNGKITTIAPGREDAFLPNLYETSHAANLLELDNGDLLCVWFSGSGEGNPDTNIVLSKLPLGSSEWSRPDELSSDLERSEQNPVLFQAPNGHVWLMHTSNEPHNQQTSRVVRRISEDRGNTWSEPEIWFDEQGIFLRHPIVITSTGVWVLPIYYCKDNGEYSAVKVSINEGSSWSDHTVPSSEKGVQMNIIERSDGSLFAMFRSRLADRIYTSVSKDDGRTWSEPQPSELPNNNSSTQVAKLANGHLALIYNDASLERGQYRMVLKDGQERRKALRTPLTLSISEDEGETWPYAVNLQEADDEYKENEIGYSYPSIIQTRDGKLHVAYTYLRKGLRYVRVNEEWVRENSPITT</sequence>
<dbReference type="Pfam" id="PF13088">
    <property type="entry name" value="BNR_2"/>
    <property type="match status" value="1"/>
</dbReference>
<dbReference type="EMBL" id="WHOD01000005">
    <property type="protein sequence ID" value="NOU91937.1"/>
    <property type="molecule type" value="Genomic_DNA"/>
</dbReference>
<dbReference type="PANTHER" id="PTHR43752">
    <property type="entry name" value="BNR/ASP-BOX REPEAT FAMILY PROTEIN"/>
    <property type="match status" value="1"/>
</dbReference>
<dbReference type="Proteomes" id="UP000641588">
    <property type="component" value="Unassembled WGS sequence"/>
</dbReference>
<feature type="compositionally biased region" description="Polar residues" evidence="1">
    <location>
        <begin position="226"/>
        <end position="238"/>
    </location>
</feature>
<evidence type="ECO:0000313" key="4">
    <source>
        <dbReference type="Proteomes" id="UP000641588"/>
    </source>
</evidence>
<evidence type="ECO:0000259" key="2">
    <source>
        <dbReference type="Pfam" id="PF13088"/>
    </source>
</evidence>
<organism evidence="3 4">
    <name type="scientific">Paenibacillus foliorum</name>
    <dbReference type="NCBI Taxonomy" id="2654974"/>
    <lineage>
        <taxon>Bacteria</taxon>
        <taxon>Bacillati</taxon>
        <taxon>Bacillota</taxon>
        <taxon>Bacilli</taxon>
        <taxon>Bacillales</taxon>
        <taxon>Paenibacillaceae</taxon>
        <taxon>Paenibacillus</taxon>
    </lineage>
</organism>
<proteinExistence type="predicted"/>
<dbReference type="InterPro" id="IPR036278">
    <property type="entry name" value="Sialidase_sf"/>
</dbReference>
<dbReference type="RefSeq" id="WP_171650113.1">
    <property type="nucleotide sequence ID" value="NZ_WHOD01000005.1"/>
</dbReference>
<comment type="caution">
    <text evidence="3">The sequence shown here is derived from an EMBL/GenBank/DDBJ whole genome shotgun (WGS) entry which is preliminary data.</text>
</comment>
<accession>A0A972GQF4</accession>
<evidence type="ECO:0000256" key="1">
    <source>
        <dbReference type="SAM" id="MobiDB-lite"/>
    </source>
</evidence>
<reference evidence="3" key="1">
    <citation type="submission" date="2019-10" db="EMBL/GenBank/DDBJ databases">
        <title>Description of Paenibacillus glebae sp. nov.</title>
        <authorList>
            <person name="Carlier A."/>
            <person name="Qi S."/>
        </authorList>
    </citation>
    <scope>NUCLEOTIDE SEQUENCE</scope>
    <source>
        <strain evidence="3">LMG 31456</strain>
    </source>
</reference>
<dbReference type="SUPFAM" id="SSF50939">
    <property type="entry name" value="Sialidases"/>
    <property type="match status" value="1"/>
</dbReference>
<dbReference type="InterPro" id="IPR011040">
    <property type="entry name" value="Sialidase"/>
</dbReference>
<name>A0A972GQF4_9BACL</name>
<protein>
    <recommendedName>
        <fullName evidence="2">Sialidase domain-containing protein</fullName>
    </recommendedName>
</protein>
<evidence type="ECO:0000313" key="3">
    <source>
        <dbReference type="EMBL" id="NOU91937.1"/>
    </source>
</evidence>
<feature type="region of interest" description="Disordered" evidence="1">
    <location>
        <begin position="219"/>
        <end position="238"/>
    </location>
</feature>
<dbReference type="Gene3D" id="2.120.10.10">
    <property type="match status" value="1"/>
</dbReference>
<gene>
    <name evidence="3" type="ORF">GC093_01625</name>
</gene>
<keyword evidence="4" id="KW-1185">Reference proteome</keyword>
<dbReference type="CDD" id="cd15482">
    <property type="entry name" value="Sialidase_non-viral"/>
    <property type="match status" value="1"/>
</dbReference>